<dbReference type="AlphaFoldDB" id="A0AAD8XVP1"/>
<dbReference type="Pfam" id="PF14026">
    <property type="entry name" value="SCO4226-like"/>
    <property type="match status" value="1"/>
</dbReference>
<evidence type="ECO:0000313" key="1">
    <source>
        <dbReference type="EMBL" id="KAK1734298.1"/>
    </source>
</evidence>
<sequence length="131" mass="14069">MTTIMPMKKFLVKRTIPGAGSMTPAQLNEAGCGSRKLNDELGCKCVWINSFVVPNGTYCIYAAYSKEDVECHAKCLTPNEGYEVTEIVGTLDVTGSYLRNDDCCAGEKQAAKEASAESGYAPVQEKLSAGQ</sequence>
<proteinExistence type="predicted"/>
<organism evidence="1 2">
    <name type="scientific">Skeletonema marinoi</name>
    <dbReference type="NCBI Taxonomy" id="267567"/>
    <lineage>
        <taxon>Eukaryota</taxon>
        <taxon>Sar</taxon>
        <taxon>Stramenopiles</taxon>
        <taxon>Ochrophyta</taxon>
        <taxon>Bacillariophyta</taxon>
        <taxon>Coscinodiscophyceae</taxon>
        <taxon>Thalassiosirophycidae</taxon>
        <taxon>Thalassiosirales</taxon>
        <taxon>Skeletonemataceae</taxon>
        <taxon>Skeletonema</taxon>
        <taxon>Skeletonema marinoi-dohrnii complex</taxon>
    </lineage>
</organism>
<gene>
    <name evidence="1" type="ORF">QTG54_015065</name>
</gene>
<dbReference type="Proteomes" id="UP001224775">
    <property type="component" value="Unassembled WGS sequence"/>
</dbReference>
<keyword evidence="2" id="KW-1185">Reference proteome</keyword>
<protein>
    <submittedName>
        <fullName evidence="1">Uncharacterized protein</fullName>
    </submittedName>
</protein>
<dbReference type="EMBL" id="JATAAI010000040">
    <property type="protein sequence ID" value="KAK1734298.1"/>
    <property type="molecule type" value="Genomic_DNA"/>
</dbReference>
<accession>A0AAD8XVP1</accession>
<evidence type="ECO:0000313" key="2">
    <source>
        <dbReference type="Proteomes" id="UP001224775"/>
    </source>
</evidence>
<reference evidence="1" key="1">
    <citation type="submission" date="2023-06" db="EMBL/GenBank/DDBJ databases">
        <title>Survivors Of The Sea: Transcriptome response of Skeletonema marinoi to long-term dormancy.</title>
        <authorList>
            <person name="Pinder M.I.M."/>
            <person name="Kourtchenko O."/>
            <person name="Robertson E.K."/>
            <person name="Larsson T."/>
            <person name="Maumus F."/>
            <person name="Osuna-Cruz C.M."/>
            <person name="Vancaester E."/>
            <person name="Stenow R."/>
            <person name="Vandepoele K."/>
            <person name="Ploug H."/>
            <person name="Bruchert V."/>
            <person name="Godhe A."/>
            <person name="Topel M."/>
        </authorList>
    </citation>
    <scope>NUCLEOTIDE SEQUENCE</scope>
    <source>
        <strain evidence="1">R05AC</strain>
    </source>
</reference>
<name>A0AAD8XVP1_9STRA</name>
<dbReference type="InterPro" id="IPR025336">
    <property type="entry name" value="SCO4226-like"/>
</dbReference>
<comment type="caution">
    <text evidence="1">The sequence shown here is derived from an EMBL/GenBank/DDBJ whole genome shotgun (WGS) entry which is preliminary data.</text>
</comment>